<dbReference type="SUPFAM" id="SSF53474">
    <property type="entry name" value="alpha/beta-Hydrolases"/>
    <property type="match status" value="1"/>
</dbReference>
<dbReference type="Proteomes" id="UP000199600">
    <property type="component" value="Unassembled WGS sequence"/>
</dbReference>
<keyword evidence="2" id="KW-0378">Hydrolase</keyword>
<dbReference type="InterPro" id="IPR000073">
    <property type="entry name" value="AB_hydrolase_1"/>
</dbReference>
<gene>
    <name evidence="2" type="ORF">PROAA_1480008</name>
</gene>
<accession>A0A1A8XMU0</accession>
<evidence type="ECO:0000313" key="3">
    <source>
        <dbReference type="Proteomes" id="UP000199600"/>
    </source>
</evidence>
<proteinExistence type="predicted"/>
<dbReference type="RefSeq" id="WP_186410104.1">
    <property type="nucleotide sequence ID" value="NZ_FLQY01000055.1"/>
</dbReference>
<dbReference type="PANTHER" id="PTHR43798">
    <property type="entry name" value="MONOACYLGLYCEROL LIPASE"/>
    <property type="match status" value="1"/>
</dbReference>
<reference evidence="2 3" key="1">
    <citation type="submission" date="2016-06" db="EMBL/GenBank/DDBJ databases">
        <authorList>
            <person name="Kjaerup R.B."/>
            <person name="Dalgaard T.S."/>
            <person name="Juul-Madsen H.R."/>
        </authorList>
    </citation>
    <scope>NUCLEOTIDE SEQUENCE [LARGE SCALE GENOMIC DNA]</scope>
    <source>
        <strain evidence="2">2</strain>
    </source>
</reference>
<feature type="domain" description="AB hydrolase-1" evidence="1">
    <location>
        <begin position="47"/>
        <end position="284"/>
    </location>
</feature>
<evidence type="ECO:0000259" key="1">
    <source>
        <dbReference type="Pfam" id="PF00561"/>
    </source>
</evidence>
<sequence>MNNHADVAKTTEISGVAFRQRGVCCASPTGLHHMAYNEWGDHDNPKVLVCVHGLTRNARDFDQLARVLAGNYRVICPDIVGRGRSDWLRDPTGYTIPQYLHDMLVLIARLDVETVHWVGTSMGGLIGMALASLENTPITRLVLNDIGPVIPSESIKRIGDYVGRAPSFDTYDAAENYIRIVSAPFGALNDDQWRQLTESSLRQNADGRLEMRYDPGIGESFRREMSGGDIDLWPVFDRVGCPTLVVRGAESDLLKAETLQAMALRGPHPAVVEVPGVGHAPMFLDEAQISIVRDFLLAA</sequence>
<dbReference type="Pfam" id="PF00561">
    <property type="entry name" value="Abhydrolase_1"/>
    <property type="match status" value="1"/>
</dbReference>
<dbReference type="PRINTS" id="PR00111">
    <property type="entry name" value="ABHYDROLASE"/>
</dbReference>
<keyword evidence="3" id="KW-1185">Reference proteome</keyword>
<organism evidence="2 3">
    <name type="scientific">Candidatus Propionivibrio aalborgensis</name>
    <dbReference type="NCBI Taxonomy" id="1860101"/>
    <lineage>
        <taxon>Bacteria</taxon>
        <taxon>Pseudomonadati</taxon>
        <taxon>Pseudomonadota</taxon>
        <taxon>Betaproteobacteria</taxon>
        <taxon>Rhodocyclales</taxon>
        <taxon>Rhodocyclaceae</taxon>
        <taxon>Propionivibrio</taxon>
    </lineage>
</organism>
<dbReference type="EMBL" id="FLQY01000055">
    <property type="protein sequence ID" value="SBT05263.1"/>
    <property type="molecule type" value="Genomic_DNA"/>
</dbReference>
<evidence type="ECO:0000313" key="2">
    <source>
        <dbReference type="EMBL" id="SBT05263.1"/>
    </source>
</evidence>
<dbReference type="Gene3D" id="3.40.50.1820">
    <property type="entry name" value="alpha/beta hydrolase"/>
    <property type="match status" value="1"/>
</dbReference>
<dbReference type="GO" id="GO:0016787">
    <property type="term" value="F:hydrolase activity"/>
    <property type="evidence" value="ECO:0007669"/>
    <property type="project" value="UniProtKB-KW"/>
</dbReference>
<dbReference type="GO" id="GO:0016020">
    <property type="term" value="C:membrane"/>
    <property type="evidence" value="ECO:0007669"/>
    <property type="project" value="TreeGrafter"/>
</dbReference>
<dbReference type="InterPro" id="IPR029058">
    <property type="entry name" value="AB_hydrolase_fold"/>
</dbReference>
<dbReference type="InterPro" id="IPR050266">
    <property type="entry name" value="AB_hydrolase_sf"/>
</dbReference>
<dbReference type="AlphaFoldDB" id="A0A1A8XMU0"/>
<name>A0A1A8XMU0_9RHOO</name>
<protein>
    <submittedName>
        <fullName evidence="2">Alpha/beta hydrolase fold protein</fullName>
    </submittedName>
</protein>
<dbReference type="PANTHER" id="PTHR43798:SF33">
    <property type="entry name" value="HYDROLASE, PUTATIVE (AFU_ORTHOLOGUE AFUA_2G14860)-RELATED"/>
    <property type="match status" value="1"/>
</dbReference>